<feature type="region of interest" description="Disordered" evidence="1">
    <location>
        <begin position="112"/>
        <end position="131"/>
    </location>
</feature>
<gene>
    <name evidence="2" type="ORF">B0H67DRAFT_612536</name>
</gene>
<dbReference type="AlphaFoldDB" id="A0AA40A2H7"/>
<feature type="non-terminal residue" evidence="2">
    <location>
        <position position="339"/>
    </location>
</feature>
<dbReference type="EMBL" id="JAUKUA010000006">
    <property type="protein sequence ID" value="KAK0708013.1"/>
    <property type="molecule type" value="Genomic_DNA"/>
</dbReference>
<evidence type="ECO:0000313" key="3">
    <source>
        <dbReference type="Proteomes" id="UP001172102"/>
    </source>
</evidence>
<comment type="caution">
    <text evidence="2">The sequence shown here is derived from an EMBL/GenBank/DDBJ whole genome shotgun (WGS) entry which is preliminary data.</text>
</comment>
<organism evidence="2 3">
    <name type="scientific">Lasiosphaeris hirsuta</name>
    <dbReference type="NCBI Taxonomy" id="260670"/>
    <lineage>
        <taxon>Eukaryota</taxon>
        <taxon>Fungi</taxon>
        <taxon>Dikarya</taxon>
        <taxon>Ascomycota</taxon>
        <taxon>Pezizomycotina</taxon>
        <taxon>Sordariomycetes</taxon>
        <taxon>Sordariomycetidae</taxon>
        <taxon>Sordariales</taxon>
        <taxon>Lasiosphaeriaceae</taxon>
        <taxon>Lasiosphaeris</taxon>
    </lineage>
</organism>
<evidence type="ECO:0000313" key="2">
    <source>
        <dbReference type="EMBL" id="KAK0708013.1"/>
    </source>
</evidence>
<accession>A0AA40A2H7</accession>
<keyword evidence="3" id="KW-1185">Reference proteome</keyword>
<sequence>MDHFAQPKACKLVYYFAYGDQPTDRAMGWRVCSHTQGFFVLPAPGQPIHWRESGHDVPACLADDIRRLGAFGAGTAYSAAKDGNLAAYIARKETTTAQLGVDQAFAAQHQAIGRPRKPLPQAPGARSPPEQEALVDLAEGSGGDRMAIDEDDKAIREAGPSHAGRPILPSFSGYRPFAGVGQGNGRVVQPLAGPFVAPAAVPAAAAAVAGPASAPDPAVAPGGASAIASAVASAVASAIVPGVAPLVFVVQMASAAPGALLAPAAFPASFVLPAPVVPAVPAVPGFLGAPVSPAPAPAAPVPRPGAGPDWQDAEQIRLVRLWDLVEKRNLDMRRKVVHK</sequence>
<reference evidence="2" key="1">
    <citation type="submission" date="2023-06" db="EMBL/GenBank/DDBJ databases">
        <title>Genome-scale phylogeny and comparative genomics of the fungal order Sordariales.</title>
        <authorList>
            <consortium name="Lawrence Berkeley National Laboratory"/>
            <person name="Hensen N."/>
            <person name="Bonometti L."/>
            <person name="Westerberg I."/>
            <person name="Brannstrom I.O."/>
            <person name="Guillou S."/>
            <person name="Cros-Aarteil S."/>
            <person name="Calhoun S."/>
            <person name="Haridas S."/>
            <person name="Kuo A."/>
            <person name="Mondo S."/>
            <person name="Pangilinan J."/>
            <person name="Riley R."/>
            <person name="Labutti K."/>
            <person name="Andreopoulos B."/>
            <person name="Lipzen A."/>
            <person name="Chen C."/>
            <person name="Yanf M."/>
            <person name="Daum C."/>
            <person name="Ng V."/>
            <person name="Clum A."/>
            <person name="Steindorff A."/>
            <person name="Ohm R."/>
            <person name="Martin F."/>
            <person name="Silar P."/>
            <person name="Natvig D."/>
            <person name="Lalanne C."/>
            <person name="Gautier V."/>
            <person name="Ament-Velasquez S.L."/>
            <person name="Kruys A."/>
            <person name="Hutchinson M.I."/>
            <person name="Powell A.J."/>
            <person name="Barry K."/>
            <person name="Miller A.N."/>
            <person name="Grigoriev I.V."/>
            <person name="Debuchy R."/>
            <person name="Gladieux P."/>
            <person name="Thoren M.H."/>
            <person name="Johannesson H."/>
        </authorList>
    </citation>
    <scope>NUCLEOTIDE SEQUENCE</scope>
    <source>
        <strain evidence="2">SMH4607-1</strain>
    </source>
</reference>
<dbReference type="Proteomes" id="UP001172102">
    <property type="component" value="Unassembled WGS sequence"/>
</dbReference>
<proteinExistence type="predicted"/>
<evidence type="ECO:0000256" key="1">
    <source>
        <dbReference type="SAM" id="MobiDB-lite"/>
    </source>
</evidence>
<name>A0AA40A2H7_9PEZI</name>
<protein>
    <submittedName>
        <fullName evidence="2">Uncharacterized protein</fullName>
    </submittedName>
</protein>